<reference evidence="3 4" key="1">
    <citation type="submission" date="2018-10" db="EMBL/GenBank/DDBJ databases">
        <title>Phylogenomics of Brevibacillus.</title>
        <authorList>
            <person name="Dunlap C."/>
        </authorList>
    </citation>
    <scope>NUCLEOTIDE SEQUENCE [LARGE SCALE GENOMIC DNA]</scope>
    <source>
        <strain evidence="3 4">JCM 15774</strain>
    </source>
</reference>
<dbReference type="SUPFAM" id="SSF51735">
    <property type="entry name" value="NAD(P)-binding Rossmann-fold domains"/>
    <property type="match status" value="1"/>
</dbReference>
<sequence length="298" mass="33140">MFVLMTGATGFLGSHLARGLLRDGHKVAILKRSGSDCSRISGILSQLYAFDVDRPDWEEQLEACGRIEAIIHAATSYGRQGESLAELVQSNVTFPLQLLELAIRRAVPFFLNTDTFSRVPAVLSSHLSGYNLTKRQFLEWGSLLASSSPTLRFRSLRLEHVYGPMDSANKFVPFVIRSCLRQEGELALTLGEQKRDFIYIDDVVSAFLTVLRRAGDSEEPFLEYEVGTGVATSVRDFVLLVHGLTASKTILRFGALPYAAHEIMQSQANTLPLEQLGWSPQTTLTDGIRNMIKRDTSR</sequence>
<dbReference type="Pfam" id="PF01370">
    <property type="entry name" value="Epimerase"/>
    <property type="match status" value="1"/>
</dbReference>
<evidence type="ECO:0000313" key="4">
    <source>
        <dbReference type="Proteomes" id="UP000269573"/>
    </source>
</evidence>
<evidence type="ECO:0000256" key="1">
    <source>
        <dbReference type="ARBA" id="ARBA00007637"/>
    </source>
</evidence>
<dbReference type="Gene3D" id="3.40.50.720">
    <property type="entry name" value="NAD(P)-binding Rossmann-like Domain"/>
    <property type="match status" value="1"/>
</dbReference>
<dbReference type="InterPro" id="IPR001509">
    <property type="entry name" value="Epimerase_deHydtase"/>
</dbReference>
<dbReference type="EMBL" id="RHHU01000010">
    <property type="protein sequence ID" value="RNB84260.1"/>
    <property type="molecule type" value="Genomic_DNA"/>
</dbReference>
<protein>
    <submittedName>
        <fullName evidence="3">NAD-dependent epimerase/dehydratase family protein</fullName>
    </submittedName>
</protein>
<feature type="domain" description="NAD-dependent epimerase/dehydratase" evidence="2">
    <location>
        <begin position="3"/>
        <end position="219"/>
    </location>
</feature>
<keyword evidence="4" id="KW-1185">Reference proteome</keyword>
<dbReference type="Proteomes" id="UP000269573">
    <property type="component" value="Unassembled WGS sequence"/>
</dbReference>
<dbReference type="PANTHER" id="PTHR43000">
    <property type="entry name" value="DTDP-D-GLUCOSE 4,6-DEHYDRATASE-RELATED"/>
    <property type="match status" value="1"/>
</dbReference>
<comment type="caution">
    <text evidence="3">The sequence shown here is derived from an EMBL/GenBank/DDBJ whole genome shotgun (WGS) entry which is preliminary data.</text>
</comment>
<organism evidence="3 4">
    <name type="scientific">Brevibacillus nitrificans</name>
    <dbReference type="NCBI Taxonomy" id="651560"/>
    <lineage>
        <taxon>Bacteria</taxon>
        <taxon>Bacillati</taxon>
        <taxon>Bacillota</taxon>
        <taxon>Bacilli</taxon>
        <taxon>Bacillales</taxon>
        <taxon>Paenibacillaceae</taxon>
        <taxon>Brevibacillus</taxon>
    </lineage>
</organism>
<gene>
    <name evidence="3" type="ORF">EDM59_17330</name>
</gene>
<dbReference type="InterPro" id="IPR036291">
    <property type="entry name" value="NAD(P)-bd_dom_sf"/>
</dbReference>
<dbReference type="AlphaFoldDB" id="A0A3M8D817"/>
<name>A0A3M8D817_9BACL</name>
<proteinExistence type="inferred from homology"/>
<comment type="similarity">
    <text evidence="1">Belongs to the NAD(P)-dependent epimerase/dehydratase family.</text>
</comment>
<evidence type="ECO:0000313" key="3">
    <source>
        <dbReference type="EMBL" id="RNB84260.1"/>
    </source>
</evidence>
<evidence type="ECO:0000259" key="2">
    <source>
        <dbReference type="Pfam" id="PF01370"/>
    </source>
</evidence>
<accession>A0A3M8D817</accession>